<protein>
    <submittedName>
        <fullName evidence="1">Uncharacterized protein</fullName>
    </submittedName>
</protein>
<accession>A0ABV0D5N1</accession>
<dbReference type="Proteomes" id="UP001414441">
    <property type="component" value="Unassembled WGS sequence"/>
</dbReference>
<reference evidence="1 2" key="1">
    <citation type="submission" date="2024-05" db="EMBL/GenBank/DDBJ databases">
        <title>Genome sequencing of Marine Estuary Bacteria, Pseudoalteromonas distincta strain FA, Psychrobacter proteolyticus strain EA, and Shewanella baltica strain CA.</title>
        <authorList>
            <person name="Dieffenbach S.A."/>
            <person name="Maclea K.S."/>
        </authorList>
    </citation>
    <scope>NUCLEOTIDE SEQUENCE [LARGE SCALE GENOMIC DNA]</scope>
    <source>
        <strain evidence="1 2">EA</strain>
    </source>
</reference>
<proteinExistence type="predicted"/>
<gene>
    <name evidence="1" type="ORF">ABFV72_08140</name>
</gene>
<organism evidence="1 2">
    <name type="scientific">Psychrobacter proteolyticus</name>
    <dbReference type="NCBI Taxonomy" id="147825"/>
    <lineage>
        <taxon>Bacteria</taxon>
        <taxon>Pseudomonadati</taxon>
        <taxon>Pseudomonadota</taxon>
        <taxon>Gammaproteobacteria</taxon>
        <taxon>Moraxellales</taxon>
        <taxon>Moraxellaceae</taxon>
        <taxon>Psychrobacter</taxon>
    </lineage>
</organism>
<name>A0ABV0D5N1_9GAMM</name>
<evidence type="ECO:0000313" key="2">
    <source>
        <dbReference type="Proteomes" id="UP001414441"/>
    </source>
</evidence>
<comment type="caution">
    <text evidence="1">The sequence shown here is derived from an EMBL/GenBank/DDBJ whole genome shotgun (WGS) entry which is preliminary data.</text>
</comment>
<dbReference type="RefSeq" id="WP_347163257.1">
    <property type="nucleotide sequence ID" value="NZ_JBDLOB010000004.1"/>
</dbReference>
<keyword evidence="2" id="KW-1185">Reference proteome</keyword>
<sequence length="49" mass="4826">MDKTGVAVGADIEVVPKSTYVGGMSSILSTSVEVRVGCVTISAAALVVG</sequence>
<evidence type="ECO:0000313" key="1">
    <source>
        <dbReference type="EMBL" id="MEN8625980.1"/>
    </source>
</evidence>
<dbReference type="EMBL" id="JBDLOB010000004">
    <property type="protein sequence ID" value="MEN8625980.1"/>
    <property type="molecule type" value="Genomic_DNA"/>
</dbReference>